<dbReference type="EMBL" id="CP002353">
    <property type="protein sequence ID" value="ADV60768.1"/>
    <property type="molecule type" value="Genomic_DNA"/>
</dbReference>
<evidence type="ECO:0000256" key="1">
    <source>
        <dbReference type="SAM" id="MobiDB-lite"/>
    </source>
</evidence>
<protein>
    <recommendedName>
        <fullName evidence="4">Phosphate-selective porin O and P</fullName>
    </recommendedName>
</protein>
<name>E8R673_ISOPI</name>
<keyword evidence="3" id="KW-1185">Reference proteome</keyword>
<organism evidence="2 3">
    <name type="scientific">Isosphaera pallida (strain ATCC 43644 / DSM 9630 / IS1B)</name>
    <dbReference type="NCBI Taxonomy" id="575540"/>
    <lineage>
        <taxon>Bacteria</taxon>
        <taxon>Pseudomonadati</taxon>
        <taxon>Planctomycetota</taxon>
        <taxon>Planctomycetia</taxon>
        <taxon>Isosphaerales</taxon>
        <taxon>Isosphaeraceae</taxon>
        <taxon>Isosphaera</taxon>
    </lineage>
</organism>
<dbReference type="Proteomes" id="UP000008631">
    <property type="component" value="Chromosome"/>
</dbReference>
<dbReference type="OrthoDB" id="9760167at2"/>
<accession>E8R673</accession>
<dbReference type="HOGENOM" id="CLU_036897_0_0_0"/>
<dbReference type="InterPro" id="IPR023614">
    <property type="entry name" value="Porin_dom_sf"/>
</dbReference>
<dbReference type="RefSeq" id="WP_013563057.1">
    <property type="nucleotide sequence ID" value="NC_014962.1"/>
</dbReference>
<dbReference type="Gene3D" id="2.40.160.10">
    <property type="entry name" value="Porin"/>
    <property type="match status" value="1"/>
</dbReference>
<dbReference type="KEGG" id="ipa:Isop_0171"/>
<dbReference type="InParanoid" id="E8R673"/>
<sequence>MSVLCAANRTTLLGTTLLIVASGLVLALPGANQSAFHPLRDDEEPPRVGGDLTLVGSLRLPPRLTTETPAGQNAGESTPTPALTLPPPLLLNLPVAGNESRRGTEPSGPLIVTPDHVFQPTSDQRRSAPASLVGELPPWLEGTRFGFSNSVASDHHQPRAVTPSETIRESPRRIEESTRDDQKETSDLESKWRLSHDPDRGLRLELREPNGPPSSYDLTIGFQNQIRYFGFVPGARQWTDSTGAKRSITPQSQFQYVRGRLTFEGHAITPRLGFLTTIDFNTVQANPQVTFQVGWLSYDLSERWRLHIGKGRVPGVREWQEPHRFVLGVDRTMATTFFRPGFSPGIWLRGDLGQDWPLILFLGNGYDAGTLSVNDLDLNPVVSANLAWEPLGAFGNGYSDLETEQGLRIRLGHTLTASRQGRSLQQSLGNFGPEETRVRLTDGTPLTAPSALGPGITVQRYNLMLATVDAAIKSGRGWSLSGEYFFRTIDGIETNAPAVTTSLFQHGFFAQGGWFLVPERLELFGRTSWVFGGQGTAREYVMGVNLRPTGSFNWCVTGDVVLIEDSAAEQVRTNYRAGDTGTLVRIQMVTAF</sequence>
<feature type="region of interest" description="Disordered" evidence="1">
    <location>
        <begin position="149"/>
        <end position="190"/>
    </location>
</feature>
<evidence type="ECO:0000313" key="2">
    <source>
        <dbReference type="EMBL" id="ADV60768.1"/>
    </source>
</evidence>
<dbReference type="AlphaFoldDB" id="E8R673"/>
<gene>
    <name evidence="2" type="ordered locus">Isop_0171</name>
</gene>
<evidence type="ECO:0000313" key="3">
    <source>
        <dbReference type="Proteomes" id="UP000008631"/>
    </source>
</evidence>
<dbReference type="eggNOG" id="COG3515">
    <property type="taxonomic scope" value="Bacteria"/>
</dbReference>
<feature type="compositionally biased region" description="Polar residues" evidence="1">
    <location>
        <begin position="65"/>
        <end position="77"/>
    </location>
</feature>
<evidence type="ECO:0008006" key="4">
    <source>
        <dbReference type="Google" id="ProtNLM"/>
    </source>
</evidence>
<reference key="1">
    <citation type="submission" date="2010-11" db="EMBL/GenBank/DDBJ databases">
        <title>The complete sequence of chromosome of Isophaera pallida ATCC 43644.</title>
        <authorList>
            <consortium name="US DOE Joint Genome Institute (JGI-PGF)"/>
            <person name="Lucas S."/>
            <person name="Copeland A."/>
            <person name="Lapidus A."/>
            <person name="Bruce D."/>
            <person name="Goodwin L."/>
            <person name="Pitluck S."/>
            <person name="Kyrpides N."/>
            <person name="Mavromatis K."/>
            <person name="Pagani I."/>
            <person name="Ivanova N."/>
            <person name="Saunders E."/>
            <person name="Brettin T."/>
            <person name="Detter J.C."/>
            <person name="Han C."/>
            <person name="Tapia R."/>
            <person name="Land M."/>
            <person name="Hauser L."/>
            <person name="Markowitz V."/>
            <person name="Cheng J.-F."/>
            <person name="Hugenholtz P."/>
            <person name="Woyke T."/>
            <person name="Wu D."/>
            <person name="Eisen J.A."/>
        </authorList>
    </citation>
    <scope>NUCLEOTIDE SEQUENCE</scope>
    <source>
        <strain>ATCC 43644</strain>
    </source>
</reference>
<proteinExistence type="predicted"/>
<reference evidence="2 3" key="2">
    <citation type="journal article" date="2011" name="Stand. Genomic Sci.">
        <title>Complete genome sequence of Isosphaera pallida type strain (IS1B).</title>
        <authorList>
            <consortium name="US DOE Joint Genome Institute (JGI-PGF)"/>
            <person name="Goker M."/>
            <person name="Cleland D."/>
            <person name="Saunders E."/>
            <person name="Lapidus A."/>
            <person name="Nolan M."/>
            <person name="Lucas S."/>
            <person name="Hammon N."/>
            <person name="Deshpande S."/>
            <person name="Cheng J.F."/>
            <person name="Tapia R."/>
            <person name="Han C."/>
            <person name="Goodwin L."/>
            <person name="Pitluck S."/>
            <person name="Liolios K."/>
            <person name="Pagani I."/>
            <person name="Ivanova N."/>
            <person name="Mavromatis K."/>
            <person name="Pati A."/>
            <person name="Chen A."/>
            <person name="Palaniappan K."/>
            <person name="Land M."/>
            <person name="Hauser L."/>
            <person name="Chang Y.J."/>
            <person name="Jeffries C.D."/>
            <person name="Detter J.C."/>
            <person name="Beck B."/>
            <person name="Woyke T."/>
            <person name="Bristow J."/>
            <person name="Eisen J.A."/>
            <person name="Markowitz V."/>
            <person name="Hugenholtz P."/>
            <person name="Kyrpides N.C."/>
            <person name="Klenk H.P."/>
        </authorList>
    </citation>
    <scope>NUCLEOTIDE SEQUENCE [LARGE SCALE GENOMIC DNA]</scope>
    <source>
        <strain evidence="3">ATCC 43644 / DSM 9630 / IS1B</strain>
    </source>
</reference>
<feature type="compositionally biased region" description="Basic and acidic residues" evidence="1">
    <location>
        <begin position="166"/>
        <end position="190"/>
    </location>
</feature>
<feature type="region of interest" description="Disordered" evidence="1">
    <location>
        <begin position="61"/>
        <end position="130"/>
    </location>
</feature>